<protein>
    <recommendedName>
        <fullName evidence="4">Gpi-anchored protein</fullName>
    </recommendedName>
</protein>
<sequence>MRIPRHAGSSPALLTLTLNLITLTAANYIPPLQYAAAAVERRDTCPADYISCESQGSAFAGICCANGQYCALDNSNSPACCPSGAVCTGAATATVTGTVTSVSYVSNAYFAFPAIATSFPNAGACSSAVTACSSNYGACTSDLASGTGGYGVTINVPGGGGVTVQPTHTQLALSSATSICASLSSQACHGLVASRCATAGTTGGFVVGTANAAAARITGMPCVVGMVAGVGLGVIGAGL</sequence>
<evidence type="ECO:0000256" key="1">
    <source>
        <dbReference type="SAM" id="SignalP"/>
    </source>
</evidence>
<name>A0ABR2UV30_9PEZI</name>
<evidence type="ECO:0000313" key="3">
    <source>
        <dbReference type="Proteomes" id="UP001408356"/>
    </source>
</evidence>
<dbReference type="Proteomes" id="UP001408356">
    <property type="component" value="Unassembled WGS sequence"/>
</dbReference>
<dbReference type="PANTHER" id="PTHR39599:SF1">
    <property type="entry name" value="GPI-ANCHORED PROTEIN (EUROFUNG)"/>
    <property type="match status" value="1"/>
</dbReference>
<dbReference type="EMBL" id="JARVKF010000374">
    <property type="protein sequence ID" value="KAK9418538.1"/>
    <property type="molecule type" value="Genomic_DNA"/>
</dbReference>
<keyword evidence="1" id="KW-0732">Signal</keyword>
<gene>
    <name evidence="2" type="ORF">SUNI508_08026</name>
</gene>
<evidence type="ECO:0008006" key="4">
    <source>
        <dbReference type="Google" id="ProtNLM"/>
    </source>
</evidence>
<comment type="caution">
    <text evidence="2">The sequence shown here is derived from an EMBL/GenBank/DDBJ whole genome shotgun (WGS) entry which is preliminary data.</text>
</comment>
<keyword evidence="3" id="KW-1185">Reference proteome</keyword>
<accession>A0ABR2UV30</accession>
<evidence type="ECO:0000313" key="2">
    <source>
        <dbReference type="EMBL" id="KAK9418538.1"/>
    </source>
</evidence>
<feature type="signal peptide" evidence="1">
    <location>
        <begin position="1"/>
        <end position="26"/>
    </location>
</feature>
<dbReference type="PANTHER" id="PTHR39599">
    <property type="entry name" value="GPI-ANCHORED PROTEIN (EUROFUNG)-RELATED-RELATED"/>
    <property type="match status" value="1"/>
</dbReference>
<reference evidence="2 3" key="1">
    <citation type="journal article" date="2024" name="J. Plant Pathol.">
        <title>Sequence and assembly of the genome of Seiridium unicorne, isolate CBS 538.82, causal agent of cypress canker disease.</title>
        <authorList>
            <person name="Scali E."/>
            <person name="Rocca G.D."/>
            <person name="Danti R."/>
            <person name="Garbelotto M."/>
            <person name="Barberini S."/>
            <person name="Baroncelli R."/>
            <person name="Emiliani G."/>
        </authorList>
    </citation>
    <scope>NUCLEOTIDE SEQUENCE [LARGE SCALE GENOMIC DNA]</scope>
    <source>
        <strain evidence="2 3">BM-138-508</strain>
    </source>
</reference>
<organism evidence="2 3">
    <name type="scientific">Seiridium unicorne</name>
    <dbReference type="NCBI Taxonomy" id="138068"/>
    <lineage>
        <taxon>Eukaryota</taxon>
        <taxon>Fungi</taxon>
        <taxon>Dikarya</taxon>
        <taxon>Ascomycota</taxon>
        <taxon>Pezizomycotina</taxon>
        <taxon>Sordariomycetes</taxon>
        <taxon>Xylariomycetidae</taxon>
        <taxon>Amphisphaeriales</taxon>
        <taxon>Sporocadaceae</taxon>
        <taxon>Seiridium</taxon>
    </lineage>
</organism>
<proteinExistence type="predicted"/>
<feature type="chain" id="PRO_5046302428" description="Gpi-anchored protein" evidence="1">
    <location>
        <begin position="27"/>
        <end position="239"/>
    </location>
</feature>